<dbReference type="EMBL" id="CM023471">
    <property type="protein sequence ID" value="KAH7966111.1"/>
    <property type="molecule type" value="Genomic_DNA"/>
</dbReference>
<gene>
    <name evidence="1" type="ORF">HPB49_013883</name>
</gene>
<organism evidence="1 2">
    <name type="scientific">Dermacentor silvarum</name>
    <name type="common">Tick</name>
    <dbReference type="NCBI Taxonomy" id="543639"/>
    <lineage>
        <taxon>Eukaryota</taxon>
        <taxon>Metazoa</taxon>
        <taxon>Ecdysozoa</taxon>
        <taxon>Arthropoda</taxon>
        <taxon>Chelicerata</taxon>
        <taxon>Arachnida</taxon>
        <taxon>Acari</taxon>
        <taxon>Parasitiformes</taxon>
        <taxon>Ixodida</taxon>
        <taxon>Ixodoidea</taxon>
        <taxon>Ixodidae</taxon>
        <taxon>Rhipicephalinae</taxon>
        <taxon>Dermacentor</taxon>
    </lineage>
</organism>
<evidence type="ECO:0000313" key="2">
    <source>
        <dbReference type="Proteomes" id="UP000821865"/>
    </source>
</evidence>
<proteinExistence type="predicted"/>
<name>A0ACB8DDD2_DERSI</name>
<evidence type="ECO:0000313" key="1">
    <source>
        <dbReference type="EMBL" id="KAH7966111.1"/>
    </source>
</evidence>
<reference evidence="1" key="1">
    <citation type="submission" date="2020-05" db="EMBL/GenBank/DDBJ databases">
        <title>Large-scale comparative analyses of tick genomes elucidate their genetic diversity and vector capacities.</title>
        <authorList>
            <person name="Jia N."/>
            <person name="Wang J."/>
            <person name="Shi W."/>
            <person name="Du L."/>
            <person name="Sun Y."/>
            <person name="Zhan W."/>
            <person name="Jiang J."/>
            <person name="Wang Q."/>
            <person name="Zhang B."/>
            <person name="Ji P."/>
            <person name="Sakyi L.B."/>
            <person name="Cui X."/>
            <person name="Yuan T."/>
            <person name="Jiang B."/>
            <person name="Yang W."/>
            <person name="Lam T.T.-Y."/>
            <person name="Chang Q."/>
            <person name="Ding S."/>
            <person name="Wang X."/>
            <person name="Zhu J."/>
            <person name="Ruan X."/>
            <person name="Zhao L."/>
            <person name="Wei J."/>
            <person name="Que T."/>
            <person name="Du C."/>
            <person name="Cheng J."/>
            <person name="Dai P."/>
            <person name="Han X."/>
            <person name="Huang E."/>
            <person name="Gao Y."/>
            <person name="Liu J."/>
            <person name="Shao H."/>
            <person name="Ye R."/>
            <person name="Li L."/>
            <person name="Wei W."/>
            <person name="Wang X."/>
            <person name="Wang C."/>
            <person name="Yang T."/>
            <person name="Huo Q."/>
            <person name="Li W."/>
            <person name="Guo W."/>
            <person name="Chen H."/>
            <person name="Zhou L."/>
            <person name="Ni X."/>
            <person name="Tian J."/>
            <person name="Zhou Y."/>
            <person name="Sheng Y."/>
            <person name="Liu T."/>
            <person name="Pan Y."/>
            <person name="Xia L."/>
            <person name="Li J."/>
            <person name="Zhao F."/>
            <person name="Cao W."/>
        </authorList>
    </citation>
    <scope>NUCLEOTIDE SEQUENCE</scope>
    <source>
        <strain evidence="1">Dsil-2018</strain>
    </source>
</reference>
<protein>
    <submittedName>
        <fullName evidence="1">Uncharacterized protein</fullName>
    </submittedName>
</protein>
<keyword evidence="2" id="KW-1185">Reference proteome</keyword>
<comment type="caution">
    <text evidence="1">The sequence shown here is derived from an EMBL/GenBank/DDBJ whole genome shotgun (WGS) entry which is preliminary data.</text>
</comment>
<accession>A0ACB8DDD2</accession>
<sequence length="105" mass="11947">MQRLACLCSQMPSRFTGKLCQFLFQHLERGTFGERLRWLDRPSGVFQLVWKHGNGSSTVPHRDCAVFLVRKPILPLYAIQCISRAFAAHALYSVLFVCTRECGAT</sequence>
<dbReference type="Proteomes" id="UP000821865">
    <property type="component" value="Chromosome 2"/>
</dbReference>